<dbReference type="InterPro" id="IPR029033">
    <property type="entry name" value="His_PPase_superfam"/>
</dbReference>
<evidence type="ECO:0000256" key="1">
    <source>
        <dbReference type="SAM" id="MobiDB-lite"/>
    </source>
</evidence>
<dbReference type="Gene3D" id="3.40.50.1240">
    <property type="entry name" value="Phosphoglycerate mutase-like"/>
    <property type="match status" value="1"/>
</dbReference>
<gene>
    <name evidence="2" type="ORF">KG103_11490</name>
</gene>
<organism evidence="2 3">
    <name type="scientific">Cellulomonas wangleii</name>
    <dbReference type="NCBI Taxonomy" id="2816956"/>
    <lineage>
        <taxon>Bacteria</taxon>
        <taxon>Bacillati</taxon>
        <taxon>Actinomycetota</taxon>
        <taxon>Actinomycetes</taxon>
        <taxon>Micrococcales</taxon>
        <taxon>Cellulomonadaceae</taxon>
        <taxon>Cellulomonas</taxon>
    </lineage>
</organism>
<dbReference type="SMART" id="SM00855">
    <property type="entry name" value="PGAM"/>
    <property type="match status" value="1"/>
</dbReference>
<dbReference type="Pfam" id="PF00300">
    <property type="entry name" value="His_Phos_1"/>
    <property type="match status" value="1"/>
</dbReference>
<feature type="region of interest" description="Disordered" evidence="1">
    <location>
        <begin position="206"/>
        <end position="233"/>
    </location>
</feature>
<dbReference type="CDD" id="cd07067">
    <property type="entry name" value="HP_PGM_like"/>
    <property type="match status" value="1"/>
</dbReference>
<dbReference type="InterPro" id="IPR050275">
    <property type="entry name" value="PGM_Phosphatase"/>
</dbReference>
<dbReference type="RefSeq" id="WP_207341018.1">
    <property type="nucleotide sequence ID" value="NZ_CP074405.1"/>
</dbReference>
<evidence type="ECO:0000313" key="3">
    <source>
        <dbReference type="Proteomes" id="UP000677804"/>
    </source>
</evidence>
<dbReference type="PANTHER" id="PTHR48100">
    <property type="entry name" value="BROAD-SPECIFICITY PHOSPHATASE YOR283W-RELATED"/>
    <property type="match status" value="1"/>
</dbReference>
<dbReference type="Proteomes" id="UP000677804">
    <property type="component" value="Chromosome"/>
</dbReference>
<dbReference type="EMBL" id="CP074405">
    <property type="protein sequence ID" value="QVI61130.1"/>
    <property type="molecule type" value="Genomic_DNA"/>
</dbReference>
<dbReference type="PANTHER" id="PTHR48100:SF62">
    <property type="entry name" value="GLUCOSYL-3-PHOSPHOGLYCERATE PHOSPHATASE"/>
    <property type="match status" value="1"/>
</dbReference>
<keyword evidence="3" id="KW-1185">Reference proteome</keyword>
<dbReference type="InterPro" id="IPR013078">
    <property type="entry name" value="His_Pase_superF_clade-1"/>
</dbReference>
<reference evidence="2 3" key="1">
    <citation type="submission" date="2021-05" db="EMBL/GenBank/DDBJ databases">
        <title>Novel species in genus Cellulomonas.</title>
        <authorList>
            <person name="Zhang G."/>
        </authorList>
    </citation>
    <scope>NUCLEOTIDE SEQUENCE [LARGE SCALE GENOMIC DNA]</scope>
    <source>
        <strain evidence="3">zg-ZUI222</strain>
    </source>
</reference>
<evidence type="ECO:0000313" key="2">
    <source>
        <dbReference type="EMBL" id="QVI61130.1"/>
    </source>
</evidence>
<proteinExistence type="predicted"/>
<protein>
    <submittedName>
        <fullName evidence="2">Histidine phosphatase family protein</fullName>
    </submittedName>
</protein>
<name>A0ABX8D0X4_9CELL</name>
<dbReference type="SUPFAM" id="SSF53254">
    <property type="entry name" value="Phosphoglycerate mutase-like"/>
    <property type="match status" value="1"/>
</dbReference>
<accession>A0ABX8D0X4</accession>
<sequence length="233" mass="25174">MRQHLLLWRHARTAYNALARLQGQIDIPLDEVGHWQARVSAARLAARHRPVRIVASDLSRAVDTAGYLARAVGVPVELDPRLRERAFGEWEGMTGHDIEARWPQEFREWRAGGDPVGVGAETRAEVAARIGEAVRDQVARTTEGGTLVVVSHGSALGSVVADLLGQDPAWRGIVGMHNAHWAELLAAGSADADPAWRLLGYNVGPTDASSDWNAGPDPEPAQEAADDATRDPD</sequence>